<dbReference type="OrthoDB" id="9809488at2"/>
<dbReference type="Proteomes" id="UP000051950">
    <property type="component" value="Unassembled WGS sequence"/>
</dbReference>
<keyword evidence="3" id="KW-1185">Reference proteome</keyword>
<gene>
    <name evidence="2" type="ORF">ASU31_18285</name>
</gene>
<evidence type="ECO:0000259" key="1">
    <source>
        <dbReference type="Pfam" id="PF01551"/>
    </source>
</evidence>
<dbReference type="PANTHER" id="PTHR21666">
    <property type="entry name" value="PEPTIDASE-RELATED"/>
    <property type="match status" value="1"/>
</dbReference>
<dbReference type="AlphaFoldDB" id="A0A0T5VLA1"/>
<feature type="domain" description="M23ase beta-sheet core" evidence="1">
    <location>
        <begin position="224"/>
        <end position="316"/>
    </location>
</feature>
<dbReference type="STRING" id="687842.ASU31_18285"/>
<accession>A0A0T5VLA1</accession>
<dbReference type="InterPro" id="IPR016047">
    <property type="entry name" value="M23ase_b-sheet_dom"/>
</dbReference>
<evidence type="ECO:0000313" key="3">
    <source>
        <dbReference type="Proteomes" id="UP000051950"/>
    </source>
</evidence>
<name>A0A0T5VLA1_9SPHI</name>
<organism evidence="2 3">
    <name type="scientific">Pedobacter ginsenosidimutans</name>
    <dbReference type="NCBI Taxonomy" id="687842"/>
    <lineage>
        <taxon>Bacteria</taxon>
        <taxon>Pseudomonadati</taxon>
        <taxon>Bacteroidota</taxon>
        <taxon>Sphingobacteriia</taxon>
        <taxon>Sphingobacteriales</taxon>
        <taxon>Sphingobacteriaceae</taxon>
        <taxon>Pedobacter</taxon>
    </lineage>
</organism>
<dbReference type="InterPro" id="IPR050570">
    <property type="entry name" value="Cell_wall_metabolism_enzyme"/>
</dbReference>
<dbReference type="CDD" id="cd12797">
    <property type="entry name" value="M23_peptidase"/>
    <property type="match status" value="1"/>
</dbReference>
<proteinExistence type="predicted"/>
<reference evidence="2 3" key="1">
    <citation type="submission" date="2015-11" db="EMBL/GenBank/DDBJ databases">
        <title>Sequence of Pedobacter ginsenosidimutans.</title>
        <authorList>
            <person name="Carson E."/>
            <person name="Keyser V."/>
            <person name="Newman J."/>
            <person name="Miller J."/>
        </authorList>
    </citation>
    <scope>NUCLEOTIDE SEQUENCE [LARGE SCALE GENOMIC DNA]</scope>
    <source>
        <strain evidence="2 3">KACC 14530</strain>
    </source>
</reference>
<protein>
    <recommendedName>
        <fullName evidence="1">M23ase beta-sheet core domain-containing protein</fullName>
    </recommendedName>
</protein>
<dbReference type="EMBL" id="LMZQ01000015">
    <property type="protein sequence ID" value="KRT14619.1"/>
    <property type="molecule type" value="Genomic_DNA"/>
</dbReference>
<dbReference type="GO" id="GO:0004222">
    <property type="term" value="F:metalloendopeptidase activity"/>
    <property type="evidence" value="ECO:0007669"/>
    <property type="project" value="TreeGrafter"/>
</dbReference>
<dbReference type="PANTHER" id="PTHR21666:SF270">
    <property type="entry name" value="MUREIN HYDROLASE ACTIVATOR ENVC"/>
    <property type="match status" value="1"/>
</dbReference>
<dbReference type="InterPro" id="IPR011055">
    <property type="entry name" value="Dup_hybrid_motif"/>
</dbReference>
<dbReference type="SUPFAM" id="SSF51261">
    <property type="entry name" value="Duplicated hybrid motif"/>
    <property type="match status" value="1"/>
</dbReference>
<dbReference type="RefSeq" id="WP_057933722.1">
    <property type="nucleotide sequence ID" value="NZ_LMZQ01000015.1"/>
</dbReference>
<comment type="caution">
    <text evidence="2">The sequence shown here is derived from an EMBL/GenBank/DDBJ whole genome shotgun (WGS) entry which is preliminary data.</text>
</comment>
<evidence type="ECO:0000313" key="2">
    <source>
        <dbReference type="EMBL" id="KRT14619.1"/>
    </source>
</evidence>
<dbReference type="Pfam" id="PF01551">
    <property type="entry name" value="Peptidase_M23"/>
    <property type="match status" value="1"/>
</dbReference>
<sequence length="371" mass="41763">MIKQLLTITFLLGLGLLFEPLFAQNKEVISLSIHQNPSWTKIGTNSFLYYELQLKNAGTDTIELKRLNISGQNKSYLNLSGPKLADHAKSSDRENRNLIIPAGGSGLIYIELETQVVKAETIVNKLEFWIHHQTKRYTTTFIITALHPTVTKPTVLGKPLQAGLWTAIYDPAWTSGHRRVFYSEQGKQFLPGRFAIDFIRVDSMGKYASKNTDSIQNWFGYQNLIIAVADGTVSSVRNDFKESATVSQHKSPAPEQASGNYISLKIANGQYAFYEHLKPNSIRVKPGEKVKKGDIIAQLGFTGQSTGPHLHFHLADRDSRLYAEGLPYVFENFFQAGRYSSLDNFGNSPWQYKEQLKIRQGRPSSNAVIEF</sequence>
<dbReference type="Gene3D" id="2.70.70.10">
    <property type="entry name" value="Glucose Permease (Domain IIA)"/>
    <property type="match status" value="1"/>
</dbReference>